<feature type="coiled-coil region" evidence="1">
    <location>
        <begin position="150"/>
        <end position="184"/>
    </location>
</feature>
<dbReference type="RefSeq" id="YP_009274861.1">
    <property type="nucleotide sequence ID" value="NC_030920.1"/>
</dbReference>
<dbReference type="EMBL" id="KU253712">
    <property type="protein sequence ID" value="AMB18737.1"/>
    <property type="molecule type" value="Genomic_DNA"/>
</dbReference>
<evidence type="ECO:0000313" key="2">
    <source>
        <dbReference type="EMBL" id="AMB18737.1"/>
    </source>
</evidence>
<reference evidence="2 3" key="1">
    <citation type="journal article" date="2016" name="Genome Announc.">
        <title>Complete Genome Sequence of Bacillus megaterium Bacteriophage Eldridge.</title>
        <authorList>
            <person name="Reveille A.M."/>
            <person name="Eldridge K.A."/>
            <person name="Temple L.M."/>
        </authorList>
    </citation>
    <scope>NUCLEOTIDE SEQUENCE [LARGE SCALE GENOMIC DNA]</scope>
</reference>
<dbReference type="OrthoDB" id="10287at10239"/>
<dbReference type="Proteomes" id="UP000204502">
    <property type="component" value="Segment"/>
</dbReference>
<keyword evidence="3" id="KW-1185">Reference proteome</keyword>
<dbReference type="KEGG" id="vg:28801816"/>
<sequence>MEHLNLVKYAGDYWVTLASCTNVRNTAGYSNLASVKSAIRTFAIKEDPSNYVAFRGEQQIKNIVQENMTNPLFDPEEFKGITRAGLINYQIMGTINERFAVDGKYVNKVKQFMKDADEFIRKDRIAMNESMKSEEDINSSSLITSRSIVLKQLRAEVNQIEKSISTMQENKTKLMQAINSLETLSLVDMH</sequence>
<accession>A0A0Y0ATT4</accession>
<organism evidence="2 3">
    <name type="scientific">Bacillus phage Eldridge</name>
    <dbReference type="NCBI Taxonomy" id="1776293"/>
    <lineage>
        <taxon>Viruses</taxon>
        <taxon>Duplodnaviria</taxon>
        <taxon>Heunggongvirae</taxon>
        <taxon>Uroviricota</taxon>
        <taxon>Caudoviricetes</taxon>
        <taxon>Herelleviridae</taxon>
        <taxon>Bastillevirinae</taxon>
        <taxon>Eldridgevirus</taxon>
        <taxon>Eldridgevirus eldridge</taxon>
    </lineage>
</organism>
<proteinExistence type="predicted"/>
<gene>
    <name evidence="2" type="ORF">Eldridge_0157</name>
</gene>
<evidence type="ECO:0000256" key="1">
    <source>
        <dbReference type="SAM" id="Coils"/>
    </source>
</evidence>
<protein>
    <submittedName>
        <fullName evidence="2">Uncharacterized protein</fullName>
    </submittedName>
</protein>
<evidence type="ECO:0000313" key="3">
    <source>
        <dbReference type="Proteomes" id="UP000204502"/>
    </source>
</evidence>
<name>A0A0Y0ATT4_9CAUD</name>
<keyword evidence="1" id="KW-0175">Coiled coil</keyword>
<dbReference type="GeneID" id="28801816"/>